<reference evidence="9 10" key="1">
    <citation type="submission" date="2023-02" db="EMBL/GenBank/DDBJ databases">
        <title>LHISI_Scaffold_Assembly.</title>
        <authorList>
            <person name="Stuart O.P."/>
            <person name="Cleave R."/>
            <person name="Magrath M.J.L."/>
            <person name="Mikheyev A.S."/>
        </authorList>
    </citation>
    <scope>NUCLEOTIDE SEQUENCE [LARGE SCALE GENOMIC DNA]</scope>
    <source>
        <strain evidence="9">Daus_M_001</strain>
        <tissue evidence="9">Leg muscle</tissue>
    </source>
</reference>
<sequence length="536" mass="59350">MNIQLRLRVGEDYATWVKHTPDTCFCLRSRTNGAMGKSSTELLYGGSFACLGQFVCHAPDWNLEATDSEWMPENLLPGEYVNVCAHHLSLAEQNFFEVLTPKWTGPHKILDRISATPGQKRCNVHRNDICSASNPSDVDNPRLPDNQEDINTTRNTDPTILNVIVPINTTAMLTWMSDGTVCDRADHSVLSVMSHDQHTRTNSITTCIALHEKYRTCSVSSFLARCALHPNLCKKFSCKVGISCKFDTRLALCELTFLPSNNHVVLNTDALSAIGGDLGAGPGDEKGNVPALGLELDLGDLGGDVLVPPSSPNHAQPEHGERIVRKRVQVVKTDAQERAGHVLRLPQSQDDMVGDENGITFDITKIVVPPPRLRPRKIDRDIEPPVGKGPYKCPMCIQVFVKWAQLRRHVKSHKEDKPFICRLCPASFNVEANLVLHEATHDRENPRCPECHRKFSRIASLKAHIIVHEREESLFCPACGDEFATQIAIMATGGAGMVSRWRTAAYSRGLSSLNSLGRDLSLQKDIDAALALFTLF</sequence>
<dbReference type="PANTHER" id="PTHR16515">
    <property type="entry name" value="PR DOMAIN ZINC FINGER PROTEIN"/>
    <property type="match status" value="1"/>
</dbReference>
<evidence type="ECO:0000256" key="5">
    <source>
        <dbReference type="ARBA" id="ARBA00022833"/>
    </source>
</evidence>
<name>A0ABQ9H7P8_9NEOP</name>
<evidence type="ECO:0000256" key="4">
    <source>
        <dbReference type="ARBA" id="ARBA00022771"/>
    </source>
</evidence>
<evidence type="ECO:0000256" key="1">
    <source>
        <dbReference type="ARBA" id="ARBA00004123"/>
    </source>
</evidence>
<keyword evidence="2" id="KW-0479">Metal-binding</keyword>
<evidence type="ECO:0000259" key="8">
    <source>
        <dbReference type="PROSITE" id="PS50157"/>
    </source>
</evidence>
<accession>A0ABQ9H7P8</accession>
<feature type="domain" description="C2H2-type" evidence="8">
    <location>
        <begin position="446"/>
        <end position="473"/>
    </location>
</feature>
<evidence type="ECO:0000256" key="2">
    <source>
        <dbReference type="ARBA" id="ARBA00022723"/>
    </source>
</evidence>
<dbReference type="Pfam" id="PF00096">
    <property type="entry name" value="zf-C2H2"/>
    <property type="match status" value="2"/>
</dbReference>
<evidence type="ECO:0000256" key="3">
    <source>
        <dbReference type="ARBA" id="ARBA00022737"/>
    </source>
</evidence>
<protein>
    <recommendedName>
        <fullName evidence="8">C2H2-type domain-containing protein</fullName>
    </recommendedName>
</protein>
<comment type="subcellular location">
    <subcellularLocation>
        <location evidence="1">Nucleus</location>
    </subcellularLocation>
</comment>
<proteinExistence type="predicted"/>
<dbReference type="Proteomes" id="UP001159363">
    <property type="component" value="Chromosome 5"/>
</dbReference>
<dbReference type="InterPro" id="IPR050331">
    <property type="entry name" value="Zinc_finger"/>
</dbReference>
<feature type="domain" description="C2H2-type" evidence="8">
    <location>
        <begin position="391"/>
        <end position="418"/>
    </location>
</feature>
<comment type="caution">
    <text evidence="9">The sequence shown here is derived from an EMBL/GenBank/DDBJ whole genome shotgun (WGS) entry which is preliminary data.</text>
</comment>
<dbReference type="SMART" id="SM00355">
    <property type="entry name" value="ZnF_C2H2"/>
    <property type="match status" value="3"/>
</dbReference>
<dbReference type="Gene3D" id="3.30.160.60">
    <property type="entry name" value="Classic Zinc Finger"/>
    <property type="match status" value="3"/>
</dbReference>
<keyword evidence="10" id="KW-1185">Reference proteome</keyword>
<evidence type="ECO:0000256" key="7">
    <source>
        <dbReference type="PROSITE-ProRule" id="PRU00042"/>
    </source>
</evidence>
<feature type="domain" description="C2H2-type" evidence="8">
    <location>
        <begin position="419"/>
        <end position="446"/>
    </location>
</feature>
<organism evidence="9 10">
    <name type="scientific">Dryococelus australis</name>
    <dbReference type="NCBI Taxonomy" id="614101"/>
    <lineage>
        <taxon>Eukaryota</taxon>
        <taxon>Metazoa</taxon>
        <taxon>Ecdysozoa</taxon>
        <taxon>Arthropoda</taxon>
        <taxon>Hexapoda</taxon>
        <taxon>Insecta</taxon>
        <taxon>Pterygota</taxon>
        <taxon>Neoptera</taxon>
        <taxon>Polyneoptera</taxon>
        <taxon>Phasmatodea</taxon>
        <taxon>Verophasmatodea</taxon>
        <taxon>Anareolatae</taxon>
        <taxon>Phasmatidae</taxon>
        <taxon>Eurycanthinae</taxon>
        <taxon>Dryococelus</taxon>
    </lineage>
</organism>
<dbReference type="SUPFAM" id="SSF57667">
    <property type="entry name" value="beta-beta-alpha zinc fingers"/>
    <property type="match status" value="2"/>
</dbReference>
<keyword evidence="6" id="KW-0539">Nucleus</keyword>
<dbReference type="InterPro" id="IPR036236">
    <property type="entry name" value="Znf_C2H2_sf"/>
</dbReference>
<evidence type="ECO:0000313" key="9">
    <source>
        <dbReference type="EMBL" id="KAJ8880336.1"/>
    </source>
</evidence>
<gene>
    <name evidence="9" type="ORF">PR048_016803</name>
</gene>
<keyword evidence="3" id="KW-0677">Repeat</keyword>
<dbReference type="PROSITE" id="PS00028">
    <property type="entry name" value="ZINC_FINGER_C2H2_1"/>
    <property type="match status" value="3"/>
</dbReference>
<evidence type="ECO:0000256" key="6">
    <source>
        <dbReference type="ARBA" id="ARBA00023242"/>
    </source>
</evidence>
<dbReference type="EMBL" id="JARBHB010000006">
    <property type="protein sequence ID" value="KAJ8880336.1"/>
    <property type="molecule type" value="Genomic_DNA"/>
</dbReference>
<dbReference type="PROSITE" id="PS50157">
    <property type="entry name" value="ZINC_FINGER_C2H2_2"/>
    <property type="match status" value="3"/>
</dbReference>
<dbReference type="PANTHER" id="PTHR16515:SF66">
    <property type="entry name" value="C2H2-TYPE DOMAIN-CONTAINING PROTEIN"/>
    <property type="match status" value="1"/>
</dbReference>
<keyword evidence="4 7" id="KW-0863">Zinc-finger</keyword>
<evidence type="ECO:0000313" key="10">
    <source>
        <dbReference type="Proteomes" id="UP001159363"/>
    </source>
</evidence>
<dbReference type="InterPro" id="IPR013087">
    <property type="entry name" value="Znf_C2H2_type"/>
</dbReference>
<keyword evidence="5" id="KW-0862">Zinc</keyword>